<evidence type="ECO:0000256" key="1">
    <source>
        <dbReference type="SAM" id="MobiDB-lite"/>
    </source>
</evidence>
<evidence type="ECO:0000259" key="2">
    <source>
        <dbReference type="Pfam" id="PF12728"/>
    </source>
</evidence>
<dbReference type="OrthoDB" id="5524782at2"/>
<accession>A0A516GCI4</accession>
<sequence length="142" mass="15577">MHPRPGPDTLACVAPERHGSGARHGAIILSTGRNPVPSRASKIPVKVRHPRRPRRSDGASPLEKRFLTLADVAETLNITMAQAKALVRSGTLPAVKIGGRGIWRIETSMLEDYIERMYAQTRETISRMADEVEGADADLDEE</sequence>
<organism evidence="3 4">
    <name type="scientific">Ornithinimicrobium ciconiae</name>
    <dbReference type="NCBI Taxonomy" id="2594265"/>
    <lineage>
        <taxon>Bacteria</taxon>
        <taxon>Bacillati</taxon>
        <taxon>Actinomycetota</taxon>
        <taxon>Actinomycetes</taxon>
        <taxon>Micrococcales</taxon>
        <taxon>Ornithinimicrobiaceae</taxon>
        <taxon>Ornithinimicrobium</taxon>
    </lineage>
</organism>
<feature type="region of interest" description="Disordered" evidence="1">
    <location>
        <begin position="31"/>
        <end position="62"/>
    </location>
</feature>
<feature type="compositionally biased region" description="Basic residues" evidence="1">
    <location>
        <begin position="45"/>
        <end position="54"/>
    </location>
</feature>
<keyword evidence="4" id="KW-1185">Reference proteome</keyword>
<dbReference type="EMBL" id="CP041616">
    <property type="protein sequence ID" value="QDO89223.1"/>
    <property type="molecule type" value="Genomic_DNA"/>
</dbReference>
<gene>
    <name evidence="3" type="ORF">FNH13_13540</name>
</gene>
<dbReference type="AlphaFoldDB" id="A0A516GCI4"/>
<feature type="domain" description="Helix-turn-helix" evidence="2">
    <location>
        <begin position="66"/>
        <end position="116"/>
    </location>
</feature>
<dbReference type="Proteomes" id="UP000315395">
    <property type="component" value="Chromosome"/>
</dbReference>
<proteinExistence type="predicted"/>
<dbReference type="InterPro" id="IPR041657">
    <property type="entry name" value="HTH_17"/>
</dbReference>
<evidence type="ECO:0000313" key="4">
    <source>
        <dbReference type="Proteomes" id="UP000315395"/>
    </source>
</evidence>
<dbReference type="KEGG" id="orz:FNH13_13540"/>
<reference evidence="3 4" key="1">
    <citation type="submission" date="2019-07" db="EMBL/GenBank/DDBJ databases">
        <title>complete genome sequencing of Ornithinimicrobium sp. H23M54.</title>
        <authorList>
            <person name="Bae J.-W."/>
            <person name="Lee S.-Y."/>
        </authorList>
    </citation>
    <scope>NUCLEOTIDE SEQUENCE [LARGE SCALE GENOMIC DNA]</scope>
    <source>
        <strain evidence="3 4">H23M54</strain>
    </source>
</reference>
<name>A0A516GCI4_9MICO</name>
<evidence type="ECO:0000313" key="3">
    <source>
        <dbReference type="EMBL" id="QDO89223.1"/>
    </source>
</evidence>
<dbReference type="Pfam" id="PF12728">
    <property type="entry name" value="HTH_17"/>
    <property type="match status" value="1"/>
</dbReference>
<protein>
    <submittedName>
        <fullName evidence="3">Helix-turn-helix domain-containing protein</fullName>
    </submittedName>
</protein>